<dbReference type="Proteomes" id="UP000011632">
    <property type="component" value="Unassembled WGS sequence"/>
</dbReference>
<evidence type="ECO:0000313" key="2">
    <source>
        <dbReference type="Proteomes" id="UP000011632"/>
    </source>
</evidence>
<organism evidence="1 2">
    <name type="scientific">Natrinema versiforme JCM 10478</name>
    <dbReference type="NCBI Taxonomy" id="1227496"/>
    <lineage>
        <taxon>Archaea</taxon>
        <taxon>Methanobacteriati</taxon>
        <taxon>Methanobacteriota</taxon>
        <taxon>Stenosarchaea group</taxon>
        <taxon>Halobacteria</taxon>
        <taxon>Halobacteriales</taxon>
        <taxon>Natrialbaceae</taxon>
        <taxon>Natrinema</taxon>
    </lineage>
</organism>
<dbReference type="EMBL" id="AOID01000023">
    <property type="protein sequence ID" value="ELY68307.1"/>
    <property type="molecule type" value="Genomic_DNA"/>
</dbReference>
<dbReference type="PATRIC" id="fig|1227496.3.peg.1554"/>
<dbReference type="Pfam" id="PF06510">
    <property type="entry name" value="DUF1102"/>
    <property type="match status" value="1"/>
</dbReference>
<accession>L9Y3M4</accession>
<protein>
    <recommendedName>
        <fullName evidence="3">DUF1102 domain-containing protein</fullName>
    </recommendedName>
</protein>
<evidence type="ECO:0008006" key="3">
    <source>
        <dbReference type="Google" id="ProtNLM"/>
    </source>
</evidence>
<dbReference type="InterPro" id="IPR009482">
    <property type="entry name" value="DUF1102"/>
</dbReference>
<proteinExistence type="predicted"/>
<gene>
    <name evidence="1" type="ORF">C489_07680</name>
</gene>
<evidence type="ECO:0000313" key="1">
    <source>
        <dbReference type="EMBL" id="ELY68307.1"/>
    </source>
</evidence>
<comment type="caution">
    <text evidence="1">The sequence shown here is derived from an EMBL/GenBank/DDBJ whole genome shotgun (WGS) entry which is preliminary data.</text>
</comment>
<dbReference type="AlphaFoldDB" id="L9Y3M4"/>
<name>L9Y3M4_9EURY</name>
<reference evidence="1 2" key="1">
    <citation type="journal article" date="2014" name="PLoS Genet.">
        <title>Phylogenetically driven sequencing of extremely halophilic archaea reveals strategies for static and dynamic osmo-response.</title>
        <authorList>
            <person name="Becker E.A."/>
            <person name="Seitzer P.M."/>
            <person name="Tritt A."/>
            <person name="Larsen D."/>
            <person name="Krusor M."/>
            <person name="Yao A.I."/>
            <person name="Wu D."/>
            <person name="Madern D."/>
            <person name="Eisen J.A."/>
            <person name="Darling A.E."/>
            <person name="Facciotti M.T."/>
        </authorList>
    </citation>
    <scope>NUCLEOTIDE SEQUENCE [LARGE SCALE GENOMIC DNA]</scope>
    <source>
        <strain evidence="1 2">JCM 10478</strain>
    </source>
</reference>
<sequence>MQRRKFVIGMGALASGAAAAVGSGAFTSVEADRSVDVEVAGDSSSYLALSRVTGSKNSQKYVSKSNGEISFNFSDSNGSVDGTGFNPDATTQIDSLLNVSNQGTQNVNFWINISSLSTGSADVTFSTDGDISSSQLAYDGSNSGSVTEVTLSPGDSITLDLKVDTTGQGIASTSDTITFVAEAGGSPGA</sequence>
<dbReference type="OrthoDB" id="269319at2157"/>
<keyword evidence="2" id="KW-1185">Reference proteome</keyword>
<dbReference type="RefSeq" id="WP_006430606.1">
    <property type="nucleotide sequence ID" value="NZ_AOID01000023.1"/>
</dbReference>